<evidence type="ECO:0000313" key="2">
    <source>
        <dbReference type="EMBL" id="KAG7324935.1"/>
    </source>
</evidence>
<proteinExistence type="predicted"/>
<dbReference type="Proteomes" id="UP000824219">
    <property type="component" value="Linkage Group LG13"/>
</dbReference>
<evidence type="ECO:0000256" key="1">
    <source>
        <dbReference type="SAM" id="MobiDB-lite"/>
    </source>
</evidence>
<evidence type="ECO:0000313" key="3">
    <source>
        <dbReference type="Proteomes" id="UP000824219"/>
    </source>
</evidence>
<comment type="caution">
    <text evidence="2">The sequence shown here is derived from an EMBL/GenBank/DDBJ whole genome shotgun (WGS) entry which is preliminary data.</text>
</comment>
<dbReference type="AlphaFoldDB" id="A0A9D3SIC8"/>
<gene>
    <name evidence="2" type="ORF">KOW79_011251</name>
</gene>
<feature type="region of interest" description="Disordered" evidence="1">
    <location>
        <begin position="58"/>
        <end position="90"/>
    </location>
</feature>
<protein>
    <submittedName>
        <fullName evidence="2">Uncharacterized protein</fullName>
    </submittedName>
</protein>
<name>A0A9D3SIC8_9TELE</name>
<organism evidence="2 3">
    <name type="scientific">Hemibagrus wyckioides</name>
    <dbReference type="NCBI Taxonomy" id="337641"/>
    <lineage>
        <taxon>Eukaryota</taxon>
        <taxon>Metazoa</taxon>
        <taxon>Chordata</taxon>
        <taxon>Craniata</taxon>
        <taxon>Vertebrata</taxon>
        <taxon>Euteleostomi</taxon>
        <taxon>Actinopterygii</taxon>
        <taxon>Neopterygii</taxon>
        <taxon>Teleostei</taxon>
        <taxon>Ostariophysi</taxon>
        <taxon>Siluriformes</taxon>
        <taxon>Bagridae</taxon>
        <taxon>Hemibagrus</taxon>
    </lineage>
</organism>
<accession>A0A9D3SIC8</accession>
<reference evidence="2 3" key="1">
    <citation type="submission" date="2021-06" db="EMBL/GenBank/DDBJ databases">
        <title>Chromosome-level genome assembly of the red-tail catfish (Hemibagrus wyckioides).</title>
        <authorList>
            <person name="Shao F."/>
        </authorList>
    </citation>
    <scope>NUCLEOTIDE SEQUENCE [LARGE SCALE GENOMIC DNA]</scope>
    <source>
        <strain evidence="2">EC202008001</strain>
        <tissue evidence="2">Blood</tissue>
    </source>
</reference>
<sequence length="90" mass="9768">MAQSTRTMKSLGNGPCRYTMRTLKRCHRIAAELAYLLGHFCNPEYPFDPSLHVRNACTQDASTQTMPVPGTSNSQPPSPPGSLSPASDCN</sequence>
<keyword evidence="3" id="KW-1185">Reference proteome</keyword>
<dbReference type="EMBL" id="JAHKSW010000013">
    <property type="protein sequence ID" value="KAG7324935.1"/>
    <property type="molecule type" value="Genomic_DNA"/>
</dbReference>